<feature type="compositionally biased region" description="Acidic residues" evidence="1">
    <location>
        <begin position="631"/>
        <end position="650"/>
    </location>
</feature>
<proteinExistence type="predicted"/>
<feature type="compositionally biased region" description="Low complexity" evidence="1">
    <location>
        <begin position="453"/>
        <end position="471"/>
    </location>
</feature>
<feature type="compositionally biased region" description="Pro residues" evidence="1">
    <location>
        <begin position="315"/>
        <end position="330"/>
    </location>
</feature>
<evidence type="ECO:0000313" key="3">
    <source>
        <dbReference type="Proteomes" id="UP000565441"/>
    </source>
</evidence>
<feature type="compositionally biased region" description="Basic and acidic residues" evidence="1">
    <location>
        <begin position="651"/>
        <end position="672"/>
    </location>
</feature>
<sequence>MSDSVLPWISAYFIDIAETCGADTFKFPTFSKRKKVQLIEFLTFDTDEIIWARVSDKEHLVPIRFSRDAVQEYTKLGGRRLTQNKTAVICISNFKPFFSRVPQGRGRMSQDSFLALECNSFSVLGSIGEARFGNPQPLEANNDLWEWSEGLKQPGGGGNCLRDRKQDLQESRMRDLPGPPVSKVPVVHTNSSLQQPAKRKATHMGVKITMTETGETINGSTTTYRDIQEIWPITKKSTFRRPPEEVANVLASMNVDGGVDSASGKRPKVDEEDHMQESPRKRRRFNPLASPSPTASKSSRSRSATPFSETAWPPSDLPPLATSPPPPSPSLVPAKPDTVSSSHPRPPTPAQRTPRKWPQSLPPSSPPLPTQPDEIETHTNAIPPLLTPLPSKASETVLVPSSTISPSTHARREVTRKVPRPPQPLQSTAPMGKPVILAPDSDTSHSYGQIQPQSQSQSNWNSQSQSQSQSQKEAPLLILSQISAIAGGKRPEPELQRSGEIEPEQAINADEEGVGHVTDPLFTQAFSQADGYDGDHSSPWKSPATYSSFLASAAAKPVPASLASDHSQIKDEEEEENTFNTKPAASLDPRNENALSNGHLGEASVAVEPAVTQLQGSDDEDLDPGDRESVGVDEAELDPEPLDDNLDLEPSEIHNLSEAEPDFHPPKDDLVKKSSQAIDFTRELDDDDAQSHLNLFGCSAPPPDAPWNIEHVASPAEAVAATKVGPGLDQAPRFPEEPPGHTNQTDFIKYKNDNNVTSDVDADPRVDEVQHQPCAWAAPSFLKRNSRSTHKPLATTSTAQLPSPIHLSRAPAPHALRKSRLPNSQPSLDPALPAKTKNSRTKITPPLTHSTTDGIRPTPQRQVPSHEDRNRYPCTRALSSEICGAPAHGNNRGRNMNSDDSDPRDTSLQHTKKKWRLETKGPHTSELRDEVENDDADKTEPISGAGAGDGRTSLKSVLPAQLDVVVLAEQSRPLLTWRMLQSILFQTNRDRRKG</sequence>
<feature type="region of interest" description="Disordered" evidence="1">
    <location>
        <begin position="169"/>
        <end position="202"/>
    </location>
</feature>
<feature type="compositionally biased region" description="Basic and acidic residues" evidence="1">
    <location>
        <begin position="916"/>
        <end position="940"/>
    </location>
</feature>
<keyword evidence="3" id="KW-1185">Reference proteome</keyword>
<evidence type="ECO:0000313" key="2">
    <source>
        <dbReference type="EMBL" id="KAF5386034.1"/>
    </source>
</evidence>
<feature type="compositionally biased region" description="Basic and acidic residues" evidence="1">
    <location>
        <begin position="267"/>
        <end position="279"/>
    </location>
</feature>
<dbReference type="OrthoDB" id="3144405at2759"/>
<feature type="region of interest" description="Disordered" evidence="1">
    <location>
        <begin position="722"/>
        <end position="762"/>
    </location>
</feature>
<accession>A0A8H5M9T8</accession>
<organism evidence="2 3">
    <name type="scientific">Tricholomella constricta</name>
    <dbReference type="NCBI Taxonomy" id="117010"/>
    <lineage>
        <taxon>Eukaryota</taxon>
        <taxon>Fungi</taxon>
        <taxon>Dikarya</taxon>
        <taxon>Basidiomycota</taxon>
        <taxon>Agaricomycotina</taxon>
        <taxon>Agaricomycetes</taxon>
        <taxon>Agaricomycetidae</taxon>
        <taxon>Agaricales</taxon>
        <taxon>Tricholomatineae</taxon>
        <taxon>Lyophyllaceae</taxon>
        <taxon>Tricholomella</taxon>
    </lineage>
</organism>
<dbReference type="EMBL" id="JAACJP010000003">
    <property type="protein sequence ID" value="KAF5386034.1"/>
    <property type="molecule type" value="Genomic_DNA"/>
</dbReference>
<feature type="region of interest" description="Disordered" evidence="1">
    <location>
        <begin position="780"/>
        <end position="870"/>
    </location>
</feature>
<feature type="region of interest" description="Disordered" evidence="1">
    <location>
        <begin position="252"/>
        <end position="676"/>
    </location>
</feature>
<comment type="caution">
    <text evidence="2">The sequence shown here is derived from an EMBL/GenBank/DDBJ whole genome shotgun (WGS) entry which is preliminary data.</text>
</comment>
<dbReference type="AlphaFoldDB" id="A0A8H5M9T8"/>
<feature type="compositionally biased region" description="Polar residues" evidence="1">
    <location>
        <begin position="399"/>
        <end position="408"/>
    </location>
</feature>
<dbReference type="Proteomes" id="UP000565441">
    <property type="component" value="Unassembled WGS sequence"/>
</dbReference>
<feature type="compositionally biased region" description="Polar residues" evidence="1">
    <location>
        <begin position="847"/>
        <end position="863"/>
    </location>
</feature>
<feature type="region of interest" description="Disordered" evidence="1">
    <location>
        <begin position="882"/>
        <end position="952"/>
    </location>
</feature>
<feature type="compositionally biased region" description="Low complexity" evidence="1">
    <location>
        <begin position="289"/>
        <end position="308"/>
    </location>
</feature>
<feature type="compositionally biased region" description="Pro residues" evidence="1">
    <location>
        <begin position="360"/>
        <end position="370"/>
    </location>
</feature>
<evidence type="ECO:0008006" key="4">
    <source>
        <dbReference type="Google" id="ProtNLM"/>
    </source>
</evidence>
<name>A0A8H5M9T8_9AGAR</name>
<protein>
    <recommendedName>
        <fullName evidence="4">Telomere replication protein EST3</fullName>
    </recommendedName>
</protein>
<feature type="compositionally biased region" description="Basic and acidic residues" evidence="1">
    <location>
        <begin position="489"/>
        <end position="500"/>
    </location>
</feature>
<reference evidence="2 3" key="1">
    <citation type="journal article" date="2020" name="ISME J.">
        <title>Uncovering the hidden diversity of litter-decomposition mechanisms in mushroom-forming fungi.</title>
        <authorList>
            <person name="Floudas D."/>
            <person name="Bentzer J."/>
            <person name="Ahren D."/>
            <person name="Johansson T."/>
            <person name="Persson P."/>
            <person name="Tunlid A."/>
        </authorList>
    </citation>
    <scope>NUCLEOTIDE SEQUENCE [LARGE SCALE GENOMIC DNA]</scope>
    <source>
        <strain evidence="2 3">CBS 661.87</strain>
    </source>
</reference>
<evidence type="ECO:0000256" key="1">
    <source>
        <dbReference type="SAM" id="MobiDB-lite"/>
    </source>
</evidence>
<gene>
    <name evidence="2" type="ORF">D9615_002493</name>
</gene>